<dbReference type="EMBL" id="JABZEC010000003">
    <property type="protein sequence ID" value="NVY96247.1"/>
    <property type="molecule type" value="Genomic_DNA"/>
</dbReference>
<dbReference type="Proteomes" id="UP000563523">
    <property type="component" value="Unassembled WGS sequence"/>
</dbReference>
<dbReference type="Pfam" id="PF02517">
    <property type="entry name" value="Rce1-like"/>
    <property type="match status" value="1"/>
</dbReference>
<evidence type="ECO:0000313" key="5">
    <source>
        <dbReference type="Proteomes" id="UP000563523"/>
    </source>
</evidence>
<feature type="transmembrane region" description="Helical" evidence="2">
    <location>
        <begin position="12"/>
        <end position="30"/>
    </location>
</feature>
<keyword evidence="2" id="KW-1133">Transmembrane helix</keyword>
<sequence length="232" mass="25723">MSQPASTKRFGGIALITIIFSFIWTGTSRLLSVVSPTGYDDFFHNSSTVFWHVVVPVGLTLIIFLVLMAKMGRINQIYFRQEPPLRSGAVKATFIIIPILMIIFALWIFGGSLRDILANHWGPDALLRLLAIFIGTGFVGCLEESVFRGFALTEARKTHGEGQSYLISIFLFGLWHLPNIVAGAPILQSCIQFVTTMILGSGFYMVLRSTGKLSAAIGLHWFWDFAVTIGQF</sequence>
<dbReference type="GO" id="GO:0080120">
    <property type="term" value="P:CAAX-box protein maturation"/>
    <property type="evidence" value="ECO:0007669"/>
    <property type="project" value="UniProtKB-ARBA"/>
</dbReference>
<comment type="similarity">
    <text evidence="1">Belongs to the UPF0177 family.</text>
</comment>
<feature type="domain" description="CAAX prenyl protease 2/Lysostaphin resistance protein A-like" evidence="3">
    <location>
        <begin position="129"/>
        <end position="225"/>
    </location>
</feature>
<protein>
    <submittedName>
        <fullName evidence="4">CPBP family intramembrane metalloprotease</fullName>
    </submittedName>
</protein>
<evidence type="ECO:0000259" key="3">
    <source>
        <dbReference type="Pfam" id="PF02517"/>
    </source>
</evidence>
<name>A0A850R5X8_9LACO</name>
<keyword evidence="4" id="KW-0482">Metalloprotease</keyword>
<comment type="caution">
    <text evidence="4">The sequence shown here is derived from an EMBL/GenBank/DDBJ whole genome shotgun (WGS) entry which is preliminary data.</text>
</comment>
<dbReference type="GO" id="GO:0008237">
    <property type="term" value="F:metallopeptidase activity"/>
    <property type="evidence" value="ECO:0007669"/>
    <property type="project" value="UniProtKB-KW"/>
</dbReference>
<organism evidence="4 5">
    <name type="scientific">Bombilactobacillus apium</name>
    <dbReference type="NCBI Taxonomy" id="2675299"/>
    <lineage>
        <taxon>Bacteria</taxon>
        <taxon>Bacillati</taxon>
        <taxon>Bacillota</taxon>
        <taxon>Bacilli</taxon>
        <taxon>Lactobacillales</taxon>
        <taxon>Lactobacillaceae</taxon>
        <taxon>Bombilactobacillus</taxon>
    </lineage>
</organism>
<feature type="transmembrane region" description="Helical" evidence="2">
    <location>
        <begin position="125"/>
        <end position="142"/>
    </location>
</feature>
<evidence type="ECO:0000313" key="4">
    <source>
        <dbReference type="EMBL" id="NVY96247.1"/>
    </source>
</evidence>
<gene>
    <name evidence="4" type="ORF">HU830_03520</name>
</gene>
<dbReference type="InterPro" id="IPR003675">
    <property type="entry name" value="Rce1/LyrA-like_dom"/>
</dbReference>
<dbReference type="AlphaFoldDB" id="A0A850R5X8"/>
<dbReference type="RefSeq" id="WP_176942417.1">
    <property type="nucleotide sequence ID" value="NZ_JABZEC010000003.1"/>
</dbReference>
<keyword evidence="2" id="KW-0472">Membrane</keyword>
<evidence type="ECO:0000256" key="1">
    <source>
        <dbReference type="ARBA" id="ARBA00009067"/>
    </source>
</evidence>
<keyword evidence="2" id="KW-0812">Transmembrane</keyword>
<accession>A0A850R5X8</accession>
<proteinExistence type="inferred from homology"/>
<feature type="transmembrane region" description="Helical" evidence="2">
    <location>
        <begin position="90"/>
        <end position="113"/>
    </location>
</feature>
<dbReference type="GO" id="GO:0004175">
    <property type="term" value="F:endopeptidase activity"/>
    <property type="evidence" value="ECO:0007669"/>
    <property type="project" value="UniProtKB-ARBA"/>
</dbReference>
<dbReference type="GO" id="GO:0006508">
    <property type="term" value="P:proteolysis"/>
    <property type="evidence" value="ECO:0007669"/>
    <property type="project" value="UniProtKB-KW"/>
</dbReference>
<evidence type="ECO:0000256" key="2">
    <source>
        <dbReference type="SAM" id="Phobius"/>
    </source>
</evidence>
<feature type="transmembrane region" description="Helical" evidence="2">
    <location>
        <begin position="50"/>
        <end position="69"/>
    </location>
</feature>
<feature type="transmembrane region" description="Helical" evidence="2">
    <location>
        <begin position="163"/>
        <end position="180"/>
    </location>
</feature>
<feature type="transmembrane region" description="Helical" evidence="2">
    <location>
        <begin position="186"/>
        <end position="207"/>
    </location>
</feature>
<reference evidence="4 5" key="1">
    <citation type="submission" date="2020-06" db="EMBL/GenBank/DDBJ databases">
        <authorList>
            <person name="Kang J."/>
        </authorList>
    </citation>
    <scope>NUCLEOTIDE SEQUENCE [LARGE SCALE GENOMIC DNA]</scope>
    <source>
        <strain evidence="4 5">DCY120</strain>
    </source>
</reference>
<keyword evidence="4" id="KW-0645">Protease</keyword>
<keyword evidence="5" id="KW-1185">Reference proteome</keyword>
<keyword evidence="4" id="KW-0378">Hydrolase</keyword>